<dbReference type="EMBL" id="FXTY01000017">
    <property type="protein sequence ID" value="SMP36510.1"/>
    <property type="molecule type" value="Genomic_DNA"/>
</dbReference>
<protein>
    <submittedName>
        <fullName evidence="2">AAA domain-containing protein, putative AbiEii toxin, Type IV TA system</fullName>
    </submittedName>
</protein>
<dbReference type="PANTHER" id="PTHR43581:SF2">
    <property type="entry name" value="EXCINUCLEASE ATPASE SUBUNIT"/>
    <property type="match status" value="1"/>
</dbReference>
<dbReference type="CDD" id="cd00267">
    <property type="entry name" value="ABC_ATPase"/>
    <property type="match status" value="1"/>
</dbReference>
<dbReference type="InterPro" id="IPR027417">
    <property type="entry name" value="P-loop_NTPase"/>
</dbReference>
<keyword evidence="3" id="KW-1185">Reference proteome</keyword>
<proteinExistence type="predicted"/>
<accession>A0ABY1PMC8</accession>
<reference evidence="2 3" key="1">
    <citation type="submission" date="2017-05" db="EMBL/GenBank/DDBJ databases">
        <authorList>
            <person name="Varghese N."/>
            <person name="Submissions S."/>
        </authorList>
    </citation>
    <scope>NUCLEOTIDE SEQUENCE [LARGE SCALE GENOMIC DNA]</scope>
    <source>
        <strain evidence="2 3">DSM 29734</strain>
    </source>
</reference>
<name>A0ABY1PMC8_9RHOB</name>
<evidence type="ECO:0000313" key="3">
    <source>
        <dbReference type="Proteomes" id="UP001157961"/>
    </source>
</evidence>
<evidence type="ECO:0000259" key="1">
    <source>
        <dbReference type="Pfam" id="PF13304"/>
    </source>
</evidence>
<dbReference type="SUPFAM" id="SSF52540">
    <property type="entry name" value="P-loop containing nucleoside triphosphate hydrolases"/>
    <property type="match status" value="1"/>
</dbReference>
<dbReference type="InterPro" id="IPR003959">
    <property type="entry name" value="ATPase_AAA_core"/>
</dbReference>
<dbReference type="RefSeq" id="WP_283428066.1">
    <property type="nucleotide sequence ID" value="NZ_FXTY01000017.1"/>
</dbReference>
<dbReference type="PANTHER" id="PTHR43581">
    <property type="entry name" value="ATP/GTP PHOSPHATASE"/>
    <property type="match status" value="1"/>
</dbReference>
<dbReference type="Gene3D" id="3.40.50.300">
    <property type="entry name" value="P-loop containing nucleotide triphosphate hydrolases"/>
    <property type="match status" value="1"/>
</dbReference>
<dbReference type="InterPro" id="IPR051396">
    <property type="entry name" value="Bact_Antivir_Def_Nuclease"/>
</dbReference>
<sequence length="466" mass="52258">MESGTIKKISVEKLFGQFDYVLPDEGSLTNPAILYGDNGVGKSTLLALVFHLLSSAGDRGHRTAIWNISFLSLYVELKNGFVLSAERPQGLDSSVIVFQVRRNHEVQAEWTYSKGKSSRNYVIDDDVSDIVLEQLLNSKFITPNIVSELRTKRSESIEDGVLRGEAAYLKALKDCSPTIFLVSAERRLDSDSVSDPAEEMELREILHDRRGSKVRDLVKGSRQIALKQALMKASAWVQNRALRSATQGSMNVHSVYEQVLGQLAVDYPSENNDTQHNKIETLLNRLDTIENNSQSYSAYEMTGAMDMTRFREALTSGPEQGRSISARLVDPYVRSVLSRLDAISPVFKSLDLFINQINSFLTRKKMCFSMSKGFSIENSAGDELEAYQLSSGEQQLLLMFCYAFTAQDQPSVFIVDEPEISLNIKWQRKLLQALSKITHGTETQFIFASHSLELIAQHRSSVVEIS</sequence>
<feature type="domain" description="ATPase AAA-type core" evidence="1">
    <location>
        <begin position="276"/>
        <end position="456"/>
    </location>
</feature>
<organism evidence="2 3">
    <name type="scientific">Shimia sagamensis</name>
    <dbReference type="NCBI Taxonomy" id="1566352"/>
    <lineage>
        <taxon>Bacteria</taxon>
        <taxon>Pseudomonadati</taxon>
        <taxon>Pseudomonadota</taxon>
        <taxon>Alphaproteobacteria</taxon>
        <taxon>Rhodobacterales</taxon>
        <taxon>Roseobacteraceae</taxon>
    </lineage>
</organism>
<dbReference type="Proteomes" id="UP001157961">
    <property type="component" value="Unassembled WGS sequence"/>
</dbReference>
<gene>
    <name evidence="2" type="ORF">SAMN06265373_1176</name>
</gene>
<evidence type="ECO:0000313" key="2">
    <source>
        <dbReference type="EMBL" id="SMP36510.1"/>
    </source>
</evidence>
<dbReference type="Pfam" id="PF13304">
    <property type="entry name" value="AAA_21"/>
    <property type="match status" value="1"/>
</dbReference>
<comment type="caution">
    <text evidence="2">The sequence shown here is derived from an EMBL/GenBank/DDBJ whole genome shotgun (WGS) entry which is preliminary data.</text>
</comment>